<sequence>MSSGSILFCLSFLVLAAGLVVVSLFRQRQLMARLTAAEARATRGGRALDLMAREVHGLGLGLLGRAQVLGGEAGAGFEAEARRILSLADAVVEAHGVVSAARALRDERFALGPVLADSVEAAQRQLGPGLRHWRLDPLLESLVVRADARALRGALVQVLCRAARATGEGDFIDIRAVQTPQGVTIVVEDEGLGLAVDDLSPTLHCGEEPRTRGLVLGLSLARALLRAHGGELVMEAAPGVGARAFLSLPANRVVVN</sequence>
<keyword evidence="4 7" id="KW-0418">Kinase</keyword>
<dbReference type="GO" id="GO:0007234">
    <property type="term" value="P:osmosensory signaling via phosphorelay pathway"/>
    <property type="evidence" value="ECO:0007669"/>
    <property type="project" value="TreeGrafter"/>
</dbReference>
<evidence type="ECO:0000259" key="6">
    <source>
        <dbReference type="PROSITE" id="PS50109"/>
    </source>
</evidence>
<dbReference type="InterPro" id="IPR050351">
    <property type="entry name" value="BphY/WalK/GraS-like"/>
</dbReference>
<evidence type="ECO:0000256" key="3">
    <source>
        <dbReference type="ARBA" id="ARBA00022679"/>
    </source>
</evidence>
<dbReference type="RefSeq" id="WP_184383445.1">
    <property type="nucleotide sequence ID" value="NZ_JACIDJ010000002.1"/>
</dbReference>
<evidence type="ECO:0000256" key="5">
    <source>
        <dbReference type="SAM" id="Phobius"/>
    </source>
</evidence>
<dbReference type="InterPro" id="IPR036890">
    <property type="entry name" value="HATPase_C_sf"/>
</dbReference>
<gene>
    <name evidence="7" type="ORF">GGQ83_001814</name>
</gene>
<dbReference type="GO" id="GO:0000156">
    <property type="term" value="F:phosphorelay response regulator activity"/>
    <property type="evidence" value="ECO:0007669"/>
    <property type="project" value="TreeGrafter"/>
</dbReference>
<name>A0A840ABC1_9PROT</name>
<comment type="catalytic activity">
    <reaction evidence="1">
        <text>ATP + protein L-histidine = ADP + protein N-phospho-L-histidine.</text>
        <dbReference type="EC" id="2.7.13.3"/>
    </reaction>
</comment>
<dbReference type="SMART" id="SM00387">
    <property type="entry name" value="HATPase_c"/>
    <property type="match status" value="1"/>
</dbReference>
<evidence type="ECO:0000313" key="7">
    <source>
        <dbReference type="EMBL" id="MBB3898377.1"/>
    </source>
</evidence>
<dbReference type="InterPro" id="IPR003594">
    <property type="entry name" value="HATPase_dom"/>
</dbReference>
<keyword evidence="5" id="KW-1133">Transmembrane helix</keyword>
<protein>
    <recommendedName>
        <fullName evidence="2">histidine kinase</fullName>
        <ecNumber evidence="2">2.7.13.3</ecNumber>
    </recommendedName>
</protein>
<dbReference type="PANTHER" id="PTHR42878">
    <property type="entry name" value="TWO-COMPONENT HISTIDINE KINASE"/>
    <property type="match status" value="1"/>
</dbReference>
<reference evidence="7 8" key="1">
    <citation type="submission" date="2020-08" db="EMBL/GenBank/DDBJ databases">
        <title>Genomic Encyclopedia of Type Strains, Phase IV (KMG-IV): sequencing the most valuable type-strain genomes for metagenomic binning, comparative biology and taxonomic classification.</title>
        <authorList>
            <person name="Goeker M."/>
        </authorList>
    </citation>
    <scope>NUCLEOTIDE SEQUENCE [LARGE SCALE GENOMIC DNA]</scope>
    <source>
        <strain evidence="7 8">DSM 19979</strain>
    </source>
</reference>
<dbReference type="SUPFAM" id="SSF55874">
    <property type="entry name" value="ATPase domain of HSP90 chaperone/DNA topoisomerase II/histidine kinase"/>
    <property type="match status" value="1"/>
</dbReference>
<accession>A0A840ABC1</accession>
<keyword evidence="5" id="KW-0812">Transmembrane</keyword>
<dbReference type="PANTHER" id="PTHR42878:SF14">
    <property type="entry name" value="OSMOLARITY TWO-COMPONENT SYSTEM PROTEIN SSK1"/>
    <property type="match status" value="1"/>
</dbReference>
<evidence type="ECO:0000256" key="4">
    <source>
        <dbReference type="ARBA" id="ARBA00022777"/>
    </source>
</evidence>
<dbReference type="Pfam" id="PF02518">
    <property type="entry name" value="HATPase_c"/>
    <property type="match status" value="1"/>
</dbReference>
<dbReference type="EC" id="2.7.13.3" evidence="2"/>
<proteinExistence type="predicted"/>
<dbReference type="GO" id="GO:0004673">
    <property type="term" value="F:protein histidine kinase activity"/>
    <property type="evidence" value="ECO:0007669"/>
    <property type="project" value="UniProtKB-EC"/>
</dbReference>
<dbReference type="CDD" id="cd00075">
    <property type="entry name" value="HATPase"/>
    <property type="match status" value="1"/>
</dbReference>
<dbReference type="InterPro" id="IPR005467">
    <property type="entry name" value="His_kinase_dom"/>
</dbReference>
<comment type="caution">
    <text evidence="7">The sequence shown here is derived from an EMBL/GenBank/DDBJ whole genome shotgun (WGS) entry which is preliminary data.</text>
</comment>
<organism evidence="7 8">
    <name type="scientific">Roseococcus suduntuyensis</name>
    <dbReference type="NCBI Taxonomy" id="455361"/>
    <lineage>
        <taxon>Bacteria</taxon>
        <taxon>Pseudomonadati</taxon>
        <taxon>Pseudomonadota</taxon>
        <taxon>Alphaproteobacteria</taxon>
        <taxon>Acetobacterales</taxon>
        <taxon>Roseomonadaceae</taxon>
        <taxon>Roseococcus</taxon>
    </lineage>
</organism>
<dbReference type="PROSITE" id="PS50109">
    <property type="entry name" value="HIS_KIN"/>
    <property type="match status" value="1"/>
</dbReference>
<evidence type="ECO:0000313" key="8">
    <source>
        <dbReference type="Proteomes" id="UP000553193"/>
    </source>
</evidence>
<dbReference type="EMBL" id="JACIDJ010000002">
    <property type="protein sequence ID" value="MBB3898377.1"/>
    <property type="molecule type" value="Genomic_DNA"/>
</dbReference>
<evidence type="ECO:0000256" key="1">
    <source>
        <dbReference type="ARBA" id="ARBA00000085"/>
    </source>
</evidence>
<dbReference type="AlphaFoldDB" id="A0A840ABC1"/>
<dbReference type="GO" id="GO:0030295">
    <property type="term" value="F:protein kinase activator activity"/>
    <property type="evidence" value="ECO:0007669"/>
    <property type="project" value="TreeGrafter"/>
</dbReference>
<evidence type="ECO:0000256" key="2">
    <source>
        <dbReference type="ARBA" id="ARBA00012438"/>
    </source>
</evidence>
<dbReference type="Gene3D" id="3.30.565.10">
    <property type="entry name" value="Histidine kinase-like ATPase, C-terminal domain"/>
    <property type="match status" value="1"/>
</dbReference>
<keyword evidence="5" id="KW-0472">Membrane</keyword>
<keyword evidence="8" id="KW-1185">Reference proteome</keyword>
<feature type="domain" description="Histidine kinase" evidence="6">
    <location>
        <begin position="50"/>
        <end position="252"/>
    </location>
</feature>
<dbReference type="Proteomes" id="UP000553193">
    <property type="component" value="Unassembled WGS sequence"/>
</dbReference>
<feature type="transmembrane region" description="Helical" evidence="5">
    <location>
        <begin position="6"/>
        <end position="25"/>
    </location>
</feature>
<keyword evidence="3" id="KW-0808">Transferase</keyword>